<accession>A0ABN9Q317</accession>
<evidence type="ECO:0000313" key="3">
    <source>
        <dbReference type="Proteomes" id="UP001189429"/>
    </source>
</evidence>
<sequence>RQPRQVRRRRRELSRAAGQPLALGLAPEGGQQRPGGPATGAAEEEGKEKEGSARQAGVPSCLAGATLGEGGQSLLSGSRREQGGLQTPEPEPQRRREE</sequence>
<proteinExistence type="predicted"/>
<reference evidence="2" key="1">
    <citation type="submission" date="2023-10" db="EMBL/GenBank/DDBJ databases">
        <authorList>
            <person name="Chen Y."/>
            <person name="Shah S."/>
            <person name="Dougan E. K."/>
            <person name="Thang M."/>
            <person name="Chan C."/>
        </authorList>
    </citation>
    <scope>NUCLEOTIDE SEQUENCE [LARGE SCALE GENOMIC DNA]</scope>
</reference>
<comment type="caution">
    <text evidence="2">The sequence shown here is derived from an EMBL/GenBank/DDBJ whole genome shotgun (WGS) entry which is preliminary data.</text>
</comment>
<gene>
    <name evidence="2" type="ORF">PCOR1329_LOCUS7575</name>
</gene>
<keyword evidence="3" id="KW-1185">Reference proteome</keyword>
<dbReference type="Proteomes" id="UP001189429">
    <property type="component" value="Unassembled WGS sequence"/>
</dbReference>
<feature type="non-terminal residue" evidence="2">
    <location>
        <position position="98"/>
    </location>
</feature>
<dbReference type="EMBL" id="CAUYUJ010002057">
    <property type="protein sequence ID" value="CAK0798956.1"/>
    <property type="molecule type" value="Genomic_DNA"/>
</dbReference>
<feature type="region of interest" description="Disordered" evidence="1">
    <location>
        <begin position="1"/>
        <end position="98"/>
    </location>
</feature>
<evidence type="ECO:0000313" key="2">
    <source>
        <dbReference type="EMBL" id="CAK0798956.1"/>
    </source>
</evidence>
<feature type="compositionally biased region" description="Low complexity" evidence="1">
    <location>
        <begin position="16"/>
        <end position="41"/>
    </location>
</feature>
<feature type="compositionally biased region" description="Basic residues" evidence="1">
    <location>
        <begin position="1"/>
        <end position="12"/>
    </location>
</feature>
<name>A0ABN9Q317_9DINO</name>
<feature type="non-terminal residue" evidence="2">
    <location>
        <position position="1"/>
    </location>
</feature>
<organism evidence="2 3">
    <name type="scientific">Prorocentrum cordatum</name>
    <dbReference type="NCBI Taxonomy" id="2364126"/>
    <lineage>
        <taxon>Eukaryota</taxon>
        <taxon>Sar</taxon>
        <taxon>Alveolata</taxon>
        <taxon>Dinophyceae</taxon>
        <taxon>Prorocentrales</taxon>
        <taxon>Prorocentraceae</taxon>
        <taxon>Prorocentrum</taxon>
    </lineage>
</organism>
<evidence type="ECO:0000256" key="1">
    <source>
        <dbReference type="SAM" id="MobiDB-lite"/>
    </source>
</evidence>
<protein>
    <submittedName>
        <fullName evidence="2">Uncharacterized protein</fullName>
    </submittedName>
</protein>